<feature type="domain" description="D-isomer specific 2-hydroxyacid dehydrogenase NAD-binding" evidence="2">
    <location>
        <begin position="115"/>
        <end position="298"/>
    </location>
</feature>
<comment type="caution">
    <text evidence="3">The sequence shown here is derived from an EMBL/GenBank/DDBJ whole genome shotgun (WGS) entry which is preliminary data.</text>
</comment>
<evidence type="ECO:0000259" key="2">
    <source>
        <dbReference type="Pfam" id="PF02826"/>
    </source>
</evidence>
<dbReference type="PANTHER" id="PTHR43254:SF3">
    <property type="entry name" value="C-TERMINAL BINDING PROTEIN AN"/>
    <property type="match status" value="1"/>
</dbReference>
<dbReference type="Proteomes" id="UP001604336">
    <property type="component" value="Unassembled WGS sequence"/>
</dbReference>
<evidence type="ECO:0000313" key="4">
    <source>
        <dbReference type="Proteomes" id="UP001604336"/>
    </source>
</evidence>
<dbReference type="InterPro" id="IPR036291">
    <property type="entry name" value="NAD(P)-bd_dom_sf"/>
</dbReference>
<proteinExistence type="predicted"/>
<dbReference type="PANTHER" id="PTHR43254">
    <property type="entry name" value="C-TERMINAL BINDING PROTEIN AN-RELATED"/>
    <property type="match status" value="1"/>
</dbReference>
<feature type="compositionally biased region" description="Acidic residues" evidence="1">
    <location>
        <begin position="334"/>
        <end position="345"/>
    </location>
</feature>
<protein>
    <submittedName>
        <fullName evidence="3">C-terminal binding protein AN</fullName>
    </submittedName>
</protein>
<feature type="compositionally biased region" description="Polar residues" evidence="1">
    <location>
        <begin position="438"/>
        <end position="463"/>
    </location>
</feature>
<dbReference type="InterPro" id="IPR006140">
    <property type="entry name" value="D-isomer_DH_NAD-bd"/>
</dbReference>
<dbReference type="SUPFAM" id="SSF51735">
    <property type="entry name" value="NAD(P)-binding Rossmann-fold domains"/>
    <property type="match status" value="1"/>
</dbReference>
<evidence type="ECO:0000313" key="3">
    <source>
        <dbReference type="EMBL" id="KAL2490328.1"/>
    </source>
</evidence>
<organism evidence="3 4">
    <name type="scientific">Abeliophyllum distichum</name>
    <dbReference type="NCBI Taxonomy" id="126358"/>
    <lineage>
        <taxon>Eukaryota</taxon>
        <taxon>Viridiplantae</taxon>
        <taxon>Streptophyta</taxon>
        <taxon>Embryophyta</taxon>
        <taxon>Tracheophyta</taxon>
        <taxon>Spermatophyta</taxon>
        <taxon>Magnoliopsida</taxon>
        <taxon>eudicotyledons</taxon>
        <taxon>Gunneridae</taxon>
        <taxon>Pentapetalae</taxon>
        <taxon>asterids</taxon>
        <taxon>lamiids</taxon>
        <taxon>Lamiales</taxon>
        <taxon>Oleaceae</taxon>
        <taxon>Forsythieae</taxon>
        <taxon>Abeliophyllum</taxon>
    </lineage>
</organism>
<feature type="compositionally biased region" description="Basic residues" evidence="1">
    <location>
        <begin position="411"/>
        <end position="428"/>
    </location>
</feature>
<feature type="compositionally biased region" description="Basic and acidic residues" evidence="1">
    <location>
        <begin position="346"/>
        <end position="355"/>
    </location>
</feature>
<reference evidence="4" key="1">
    <citation type="submission" date="2024-07" db="EMBL/GenBank/DDBJ databases">
        <title>Two chromosome-level genome assemblies of Korean endemic species Abeliophyllum distichum and Forsythia ovata (Oleaceae).</title>
        <authorList>
            <person name="Jang H."/>
        </authorList>
    </citation>
    <scope>NUCLEOTIDE SEQUENCE [LARGE SCALE GENOMIC DNA]</scope>
</reference>
<feature type="region of interest" description="Disordered" evidence="1">
    <location>
        <begin position="375"/>
        <end position="469"/>
    </location>
</feature>
<evidence type="ECO:0000256" key="1">
    <source>
        <dbReference type="SAM" id="MobiDB-lite"/>
    </source>
</evidence>
<sequence>MPQRNQSQLLPLVVTLNCIEDTVLEQECLSGVARVEHVPLSRLAEARIESATAVLLHSLSFLPRAAQRRLRPGQLILCLGSSDRAVDSALAADLGLSRLVHVDVSRAEEVADTVMALLLGLLRRTHLLSRHALSASGWLGSVQPLCRGMRRCRGLVLGIVGRSASARSLATRSLAFKMSVLYFDVHEGTGKVSRSSITFPPAARRMDTLNDLLAASDLIALHCALTNETSQIINADCLQHIKPGAFLVNTGSSQLLDDCAVKQLLIDGTLAGCALDGAEGPQWMEAWVREMPNVLILPRSADYSEEVWMEIREKAISILQAFFVDNVIPKSSVSDEEEEEEESEVGNEHQQHQDNESSFQDSVGERVAGDIHLTAESSQKKLVNQSKDTSTQNEGSVLSQSTSSRSEIKRSRSSKKAKKRHAHQKSKHKADDTLTFGKESTSYQEDDTNMSGTDQVLSSSSRFASPEDLRNRKTAIDSIQESPSEQLLKSSIEISRKSGELLKDGYVIALHARDRLALHVSKQRVQGGGWFLDTMSNVTKRDPAAQFLVVFRNKDTIGLRSFTAGGKLLQINRRMEFVFASHSFDVWESWTFEGSLEECRLVNCRNPLAVLDVRVEIVAAVGEDGITRWLD</sequence>
<keyword evidence="4" id="KW-1185">Reference proteome</keyword>
<dbReference type="Gene3D" id="3.40.50.720">
    <property type="entry name" value="NAD(P)-binding Rossmann-like Domain"/>
    <property type="match status" value="2"/>
</dbReference>
<accession>A0ABD1RRF7</accession>
<feature type="compositionally biased region" description="Polar residues" evidence="1">
    <location>
        <begin position="375"/>
        <end position="400"/>
    </location>
</feature>
<gene>
    <name evidence="3" type="ORF">Adt_25956</name>
</gene>
<dbReference type="Pfam" id="PF02826">
    <property type="entry name" value="2-Hacid_dh_C"/>
    <property type="match status" value="1"/>
</dbReference>
<dbReference type="EMBL" id="JBFOLK010000008">
    <property type="protein sequence ID" value="KAL2490328.1"/>
    <property type="molecule type" value="Genomic_DNA"/>
</dbReference>
<name>A0ABD1RRF7_9LAMI</name>
<dbReference type="AlphaFoldDB" id="A0ABD1RRF7"/>
<feature type="region of interest" description="Disordered" evidence="1">
    <location>
        <begin position="331"/>
        <end position="362"/>
    </location>
</feature>
<dbReference type="InterPro" id="IPR045015">
    <property type="entry name" value="AN-like"/>
</dbReference>